<dbReference type="Proteomes" id="UP000059680">
    <property type="component" value="Chromosome 3"/>
</dbReference>
<name>A0A0N7KHG3_ORYSJ</name>
<gene>
    <name evidence="1" type="ordered locus">Os03g0420800</name>
    <name evidence="1" type="ORF">OSNPB_030420800</name>
</gene>
<keyword evidence="2" id="KW-1185">Reference proteome</keyword>
<proteinExistence type="predicted"/>
<dbReference type="AlphaFoldDB" id="A0A0N7KHG3"/>
<reference evidence="1 2" key="2">
    <citation type="journal article" date="2013" name="Plant Cell Physiol.">
        <title>Rice Annotation Project Database (RAP-DB): an integrative and interactive database for rice genomics.</title>
        <authorList>
            <person name="Sakai H."/>
            <person name="Lee S.S."/>
            <person name="Tanaka T."/>
            <person name="Numa H."/>
            <person name="Kim J."/>
            <person name="Kawahara Y."/>
            <person name="Wakimoto H."/>
            <person name="Yang C.C."/>
            <person name="Iwamoto M."/>
            <person name="Abe T."/>
            <person name="Yamada Y."/>
            <person name="Muto A."/>
            <person name="Inokuchi H."/>
            <person name="Ikemura T."/>
            <person name="Matsumoto T."/>
            <person name="Sasaki T."/>
            <person name="Itoh T."/>
        </authorList>
    </citation>
    <scope>NUCLEOTIDE SEQUENCE [LARGE SCALE GENOMIC DNA]</scope>
    <source>
        <strain evidence="2">cv. Nipponbare</strain>
    </source>
</reference>
<dbReference type="InParanoid" id="A0A0N7KHG3"/>
<reference evidence="2" key="1">
    <citation type="journal article" date="2005" name="Nature">
        <title>The map-based sequence of the rice genome.</title>
        <authorList>
            <consortium name="International rice genome sequencing project (IRGSP)"/>
            <person name="Matsumoto T."/>
            <person name="Wu J."/>
            <person name="Kanamori H."/>
            <person name="Katayose Y."/>
            <person name="Fujisawa M."/>
            <person name="Namiki N."/>
            <person name="Mizuno H."/>
            <person name="Yamamoto K."/>
            <person name="Antonio B.A."/>
            <person name="Baba T."/>
            <person name="Sakata K."/>
            <person name="Nagamura Y."/>
            <person name="Aoki H."/>
            <person name="Arikawa K."/>
            <person name="Arita K."/>
            <person name="Bito T."/>
            <person name="Chiden Y."/>
            <person name="Fujitsuka N."/>
            <person name="Fukunaka R."/>
            <person name="Hamada M."/>
            <person name="Harada C."/>
            <person name="Hayashi A."/>
            <person name="Hijishita S."/>
            <person name="Honda M."/>
            <person name="Hosokawa S."/>
            <person name="Ichikawa Y."/>
            <person name="Idonuma A."/>
            <person name="Iijima M."/>
            <person name="Ikeda M."/>
            <person name="Ikeno M."/>
            <person name="Ito K."/>
            <person name="Ito S."/>
            <person name="Ito T."/>
            <person name="Ito Y."/>
            <person name="Ito Y."/>
            <person name="Iwabuchi A."/>
            <person name="Kamiya K."/>
            <person name="Karasawa W."/>
            <person name="Kurita K."/>
            <person name="Katagiri S."/>
            <person name="Kikuta A."/>
            <person name="Kobayashi H."/>
            <person name="Kobayashi N."/>
            <person name="Machita K."/>
            <person name="Maehara T."/>
            <person name="Masukawa M."/>
            <person name="Mizubayashi T."/>
            <person name="Mukai Y."/>
            <person name="Nagasaki H."/>
            <person name="Nagata Y."/>
            <person name="Naito S."/>
            <person name="Nakashima M."/>
            <person name="Nakama Y."/>
            <person name="Nakamichi Y."/>
            <person name="Nakamura M."/>
            <person name="Meguro A."/>
            <person name="Negishi M."/>
            <person name="Ohta I."/>
            <person name="Ohta T."/>
            <person name="Okamoto M."/>
            <person name="Ono N."/>
            <person name="Saji S."/>
            <person name="Sakaguchi M."/>
            <person name="Sakai K."/>
            <person name="Shibata M."/>
            <person name="Shimokawa T."/>
            <person name="Song J."/>
            <person name="Takazaki Y."/>
            <person name="Terasawa K."/>
            <person name="Tsugane M."/>
            <person name="Tsuji K."/>
            <person name="Ueda S."/>
            <person name="Waki K."/>
            <person name="Yamagata H."/>
            <person name="Yamamoto M."/>
            <person name="Yamamoto S."/>
            <person name="Yamane H."/>
            <person name="Yoshiki S."/>
            <person name="Yoshihara R."/>
            <person name="Yukawa K."/>
            <person name="Zhong H."/>
            <person name="Yano M."/>
            <person name="Yuan Q."/>
            <person name="Ouyang S."/>
            <person name="Liu J."/>
            <person name="Jones K.M."/>
            <person name="Gansberger K."/>
            <person name="Moffat K."/>
            <person name="Hill J."/>
            <person name="Bera J."/>
            <person name="Fadrosh D."/>
            <person name="Jin S."/>
            <person name="Johri S."/>
            <person name="Kim M."/>
            <person name="Overton L."/>
            <person name="Reardon M."/>
            <person name="Tsitrin T."/>
            <person name="Vuong H."/>
            <person name="Weaver B."/>
            <person name="Ciecko A."/>
            <person name="Tallon L."/>
            <person name="Jackson J."/>
            <person name="Pai G."/>
            <person name="Aken S.V."/>
            <person name="Utterback T."/>
            <person name="Reidmuller S."/>
            <person name="Feldblyum T."/>
            <person name="Hsiao J."/>
            <person name="Zismann V."/>
            <person name="Iobst S."/>
            <person name="de Vazeille A.R."/>
            <person name="Buell C.R."/>
            <person name="Ying K."/>
            <person name="Li Y."/>
            <person name="Lu T."/>
            <person name="Huang Y."/>
            <person name="Zhao Q."/>
            <person name="Feng Q."/>
            <person name="Zhang L."/>
            <person name="Zhu J."/>
            <person name="Weng Q."/>
            <person name="Mu J."/>
            <person name="Lu Y."/>
            <person name="Fan D."/>
            <person name="Liu Y."/>
            <person name="Guan J."/>
            <person name="Zhang Y."/>
            <person name="Yu S."/>
            <person name="Liu X."/>
            <person name="Zhang Y."/>
            <person name="Hong G."/>
            <person name="Han B."/>
            <person name="Choisne N."/>
            <person name="Demange N."/>
            <person name="Orjeda G."/>
            <person name="Samain S."/>
            <person name="Cattolico L."/>
            <person name="Pelletier E."/>
            <person name="Couloux A."/>
            <person name="Segurens B."/>
            <person name="Wincker P."/>
            <person name="D'Hont A."/>
            <person name="Scarpelli C."/>
            <person name="Weissenbach J."/>
            <person name="Salanoubat M."/>
            <person name="Quetier F."/>
            <person name="Yu Y."/>
            <person name="Kim H.R."/>
            <person name="Rambo T."/>
            <person name="Currie J."/>
            <person name="Collura K."/>
            <person name="Luo M."/>
            <person name="Yang T."/>
            <person name="Ammiraju J.S.S."/>
            <person name="Engler F."/>
            <person name="Soderlund C."/>
            <person name="Wing R.A."/>
            <person name="Palmer L.E."/>
            <person name="de la Bastide M."/>
            <person name="Spiegel L."/>
            <person name="Nascimento L."/>
            <person name="Zutavern T."/>
            <person name="O'Shaughnessy A."/>
            <person name="Dike S."/>
            <person name="Dedhia N."/>
            <person name="Preston R."/>
            <person name="Balija V."/>
            <person name="McCombie W.R."/>
            <person name="Chow T."/>
            <person name="Chen H."/>
            <person name="Chung M."/>
            <person name="Chen C."/>
            <person name="Shaw J."/>
            <person name="Wu H."/>
            <person name="Hsiao K."/>
            <person name="Chao Y."/>
            <person name="Chu M."/>
            <person name="Cheng C."/>
            <person name="Hour A."/>
            <person name="Lee P."/>
            <person name="Lin S."/>
            <person name="Lin Y."/>
            <person name="Liou J."/>
            <person name="Liu S."/>
            <person name="Hsing Y."/>
            <person name="Raghuvanshi S."/>
            <person name="Mohanty A."/>
            <person name="Bharti A.K."/>
            <person name="Gaur A."/>
            <person name="Gupta V."/>
            <person name="Kumar D."/>
            <person name="Ravi V."/>
            <person name="Vij S."/>
            <person name="Kapur A."/>
            <person name="Khurana P."/>
            <person name="Khurana P."/>
            <person name="Khurana J.P."/>
            <person name="Tyagi A.K."/>
            <person name="Gaikwad K."/>
            <person name="Singh A."/>
            <person name="Dalal V."/>
            <person name="Srivastava S."/>
            <person name="Dixit A."/>
            <person name="Pal A.K."/>
            <person name="Ghazi I.A."/>
            <person name="Yadav M."/>
            <person name="Pandit A."/>
            <person name="Bhargava A."/>
            <person name="Sureshbabu K."/>
            <person name="Batra K."/>
            <person name="Sharma T.R."/>
            <person name="Mohapatra T."/>
            <person name="Singh N.K."/>
            <person name="Messing J."/>
            <person name="Nelson A.B."/>
            <person name="Fuks G."/>
            <person name="Kavchok S."/>
            <person name="Keizer G."/>
            <person name="Linton E."/>
            <person name="Llaca V."/>
            <person name="Song R."/>
            <person name="Tanyolac B."/>
            <person name="Young S."/>
            <person name="Ho-Il K."/>
            <person name="Hahn J.H."/>
            <person name="Sangsakoo G."/>
            <person name="Vanavichit A."/>
            <person name="de Mattos Luiz.A.T."/>
            <person name="Zimmer P.D."/>
            <person name="Malone G."/>
            <person name="Dellagostin O."/>
            <person name="de Oliveira A.C."/>
            <person name="Bevan M."/>
            <person name="Bancroft I."/>
            <person name="Minx P."/>
            <person name="Cordum H."/>
            <person name="Wilson R."/>
            <person name="Cheng Z."/>
            <person name="Jin W."/>
            <person name="Jiang J."/>
            <person name="Leong S.A."/>
            <person name="Iwama H."/>
            <person name="Gojobori T."/>
            <person name="Itoh T."/>
            <person name="Niimura Y."/>
            <person name="Fujii Y."/>
            <person name="Habara T."/>
            <person name="Sakai H."/>
            <person name="Sato Y."/>
            <person name="Wilson G."/>
            <person name="Kumar K."/>
            <person name="McCouch S."/>
            <person name="Juretic N."/>
            <person name="Hoen D."/>
            <person name="Wright S."/>
            <person name="Bruskiewich R."/>
            <person name="Bureau T."/>
            <person name="Miyao A."/>
            <person name="Hirochika H."/>
            <person name="Nishikawa T."/>
            <person name="Kadowaki K."/>
            <person name="Sugiura M."/>
            <person name="Burr B."/>
            <person name="Sasaki T."/>
        </authorList>
    </citation>
    <scope>NUCLEOTIDE SEQUENCE [LARGE SCALE GENOMIC DNA]</scope>
    <source>
        <strain evidence="2">cv. Nipponbare</strain>
    </source>
</reference>
<dbReference type="EMBL" id="AP014959">
    <property type="protein sequence ID" value="BAS84737.1"/>
    <property type="molecule type" value="Genomic_DNA"/>
</dbReference>
<evidence type="ECO:0000313" key="1">
    <source>
        <dbReference type="EMBL" id="BAS84737.1"/>
    </source>
</evidence>
<reference evidence="1 2" key="3">
    <citation type="journal article" date="2013" name="Rice">
        <title>Improvement of the Oryza sativa Nipponbare reference genome using next generation sequence and optical map data.</title>
        <authorList>
            <person name="Kawahara Y."/>
            <person name="de la Bastide M."/>
            <person name="Hamilton J.P."/>
            <person name="Kanamori H."/>
            <person name="McCombie W.R."/>
            <person name="Ouyang S."/>
            <person name="Schwartz D.C."/>
            <person name="Tanaka T."/>
            <person name="Wu J."/>
            <person name="Zhou S."/>
            <person name="Childs K.L."/>
            <person name="Davidson R.M."/>
            <person name="Lin H."/>
            <person name="Quesada-Ocampo L."/>
            <person name="Vaillancourt B."/>
            <person name="Sakai H."/>
            <person name="Lee S.S."/>
            <person name="Kim J."/>
            <person name="Numa H."/>
            <person name="Itoh T."/>
            <person name="Buell C.R."/>
            <person name="Matsumoto T."/>
        </authorList>
    </citation>
    <scope>NUCLEOTIDE SEQUENCE [LARGE SCALE GENOMIC DNA]</scope>
    <source>
        <strain evidence="2">cv. Nipponbare</strain>
    </source>
</reference>
<protein>
    <submittedName>
        <fullName evidence="1">Os03g0420800 protein</fullName>
    </submittedName>
</protein>
<evidence type="ECO:0000313" key="2">
    <source>
        <dbReference type="Proteomes" id="UP000059680"/>
    </source>
</evidence>
<accession>A0A0N7KHG3</accession>
<organism evidence="1 2">
    <name type="scientific">Oryza sativa subsp. japonica</name>
    <name type="common">Rice</name>
    <dbReference type="NCBI Taxonomy" id="39947"/>
    <lineage>
        <taxon>Eukaryota</taxon>
        <taxon>Viridiplantae</taxon>
        <taxon>Streptophyta</taxon>
        <taxon>Embryophyta</taxon>
        <taxon>Tracheophyta</taxon>
        <taxon>Spermatophyta</taxon>
        <taxon>Magnoliopsida</taxon>
        <taxon>Liliopsida</taxon>
        <taxon>Poales</taxon>
        <taxon>Poaceae</taxon>
        <taxon>BOP clade</taxon>
        <taxon>Oryzoideae</taxon>
        <taxon>Oryzeae</taxon>
        <taxon>Oryzinae</taxon>
        <taxon>Oryza</taxon>
        <taxon>Oryza sativa</taxon>
    </lineage>
</organism>
<sequence>MRTRAATVLAKSATLAEAAALLRLREDIDATDTLRLPSPVTQITATPGRPRRGCDEAACCRPRVSPERRC</sequence>
<dbReference type="PaxDb" id="39947-A0A0N7KHG3"/>